<reference evidence="2 3" key="1">
    <citation type="journal article" date="2012" name="Proc. Natl. Acad. Sci. U.S.A.">
        <title>Comparative genomics of Ceriporiopsis subvermispora and Phanerochaete chrysosporium provide insight into selective ligninolysis.</title>
        <authorList>
            <person name="Fernandez-Fueyo E."/>
            <person name="Ruiz-Duenas F.J."/>
            <person name="Ferreira P."/>
            <person name="Floudas D."/>
            <person name="Hibbett D.S."/>
            <person name="Canessa P."/>
            <person name="Larrondo L.F."/>
            <person name="James T.Y."/>
            <person name="Seelenfreund D."/>
            <person name="Lobos S."/>
            <person name="Polanco R."/>
            <person name="Tello M."/>
            <person name="Honda Y."/>
            <person name="Watanabe T."/>
            <person name="Watanabe T."/>
            <person name="Ryu J.S."/>
            <person name="Kubicek C.P."/>
            <person name="Schmoll M."/>
            <person name="Gaskell J."/>
            <person name="Hammel K.E."/>
            <person name="St John F.J."/>
            <person name="Vanden Wymelenberg A."/>
            <person name="Sabat G."/>
            <person name="Splinter BonDurant S."/>
            <person name="Syed K."/>
            <person name="Yadav J.S."/>
            <person name="Doddapaneni H."/>
            <person name="Subramanian V."/>
            <person name="Lavin J.L."/>
            <person name="Oguiza J.A."/>
            <person name="Perez G."/>
            <person name="Pisabarro A.G."/>
            <person name="Ramirez L."/>
            <person name="Santoyo F."/>
            <person name="Master E."/>
            <person name="Coutinho P.M."/>
            <person name="Henrissat B."/>
            <person name="Lombard V."/>
            <person name="Magnuson J.K."/>
            <person name="Kuees U."/>
            <person name="Hori C."/>
            <person name="Igarashi K."/>
            <person name="Samejima M."/>
            <person name="Held B.W."/>
            <person name="Barry K.W."/>
            <person name="LaButti K.M."/>
            <person name="Lapidus A."/>
            <person name="Lindquist E.A."/>
            <person name="Lucas S.M."/>
            <person name="Riley R."/>
            <person name="Salamov A.A."/>
            <person name="Hoffmeister D."/>
            <person name="Schwenk D."/>
            <person name="Hadar Y."/>
            <person name="Yarden O."/>
            <person name="de Vries R.P."/>
            <person name="Wiebenga A."/>
            <person name="Stenlid J."/>
            <person name="Eastwood D."/>
            <person name="Grigoriev I.V."/>
            <person name="Berka R.M."/>
            <person name="Blanchette R.A."/>
            <person name="Kersten P."/>
            <person name="Martinez A.T."/>
            <person name="Vicuna R."/>
            <person name="Cullen D."/>
        </authorList>
    </citation>
    <scope>NUCLEOTIDE SEQUENCE [LARGE SCALE GENOMIC DNA]</scope>
    <source>
        <strain evidence="2 3">B</strain>
    </source>
</reference>
<name>M2QT75_CERS8</name>
<sequence>MSPNFMSNHDEAPHTRVSHPGDPRDTHVASDKADYREENLPDGEEVLQEWKEGPDKVIEKRSAPGEDVEVEVQKNAYPNGKSPVRLFSPDAHRMEELVEQAGRKVKAKCTGKGSTHREKDSEHH</sequence>
<keyword evidence="3" id="KW-1185">Reference proteome</keyword>
<feature type="compositionally biased region" description="Basic and acidic residues" evidence="1">
    <location>
        <begin position="48"/>
        <end position="64"/>
    </location>
</feature>
<evidence type="ECO:0000313" key="2">
    <source>
        <dbReference type="EMBL" id="EMD40248.1"/>
    </source>
</evidence>
<evidence type="ECO:0000313" key="3">
    <source>
        <dbReference type="Proteomes" id="UP000016930"/>
    </source>
</evidence>
<protein>
    <submittedName>
        <fullName evidence="2">Uncharacterized protein</fullName>
    </submittedName>
</protein>
<feature type="compositionally biased region" description="Basic and acidic residues" evidence="1">
    <location>
        <begin position="115"/>
        <end position="124"/>
    </location>
</feature>
<dbReference type="Proteomes" id="UP000016930">
    <property type="component" value="Unassembled WGS sequence"/>
</dbReference>
<proteinExistence type="predicted"/>
<feature type="region of interest" description="Disordered" evidence="1">
    <location>
        <begin position="1"/>
        <end position="87"/>
    </location>
</feature>
<feature type="compositionally biased region" description="Basic and acidic residues" evidence="1">
    <location>
        <begin position="8"/>
        <end position="39"/>
    </location>
</feature>
<dbReference type="AlphaFoldDB" id="M2QT75"/>
<organism evidence="2 3">
    <name type="scientific">Ceriporiopsis subvermispora (strain B)</name>
    <name type="common">White-rot fungus</name>
    <name type="synonym">Gelatoporia subvermispora</name>
    <dbReference type="NCBI Taxonomy" id="914234"/>
    <lineage>
        <taxon>Eukaryota</taxon>
        <taxon>Fungi</taxon>
        <taxon>Dikarya</taxon>
        <taxon>Basidiomycota</taxon>
        <taxon>Agaricomycotina</taxon>
        <taxon>Agaricomycetes</taxon>
        <taxon>Polyporales</taxon>
        <taxon>Gelatoporiaceae</taxon>
        <taxon>Gelatoporia</taxon>
    </lineage>
</organism>
<dbReference type="STRING" id="914234.M2QT75"/>
<accession>M2QT75</accession>
<evidence type="ECO:0000256" key="1">
    <source>
        <dbReference type="SAM" id="MobiDB-lite"/>
    </source>
</evidence>
<dbReference type="EMBL" id="KB445793">
    <property type="protein sequence ID" value="EMD40248.1"/>
    <property type="molecule type" value="Genomic_DNA"/>
</dbReference>
<feature type="region of interest" description="Disordered" evidence="1">
    <location>
        <begin position="100"/>
        <end position="124"/>
    </location>
</feature>
<dbReference type="HOGENOM" id="CLU_2003644_0_0_1"/>
<dbReference type="OrthoDB" id="3269712at2759"/>
<gene>
    <name evidence="2" type="ORF">CERSUDRAFT_92742</name>
</gene>